<dbReference type="OrthoDB" id="9942157at2759"/>
<evidence type="ECO:0000256" key="2">
    <source>
        <dbReference type="ARBA" id="ARBA00023159"/>
    </source>
</evidence>
<proteinExistence type="predicted"/>
<dbReference type="CTD" id="120376"/>
<dbReference type="InterPro" id="IPR043265">
    <property type="entry name" value="OCAT2"/>
</dbReference>
<organism evidence="4 5">
    <name type="scientific">Corvus moneduloides</name>
    <name type="common">New Caledonian crow</name>
    <dbReference type="NCBI Taxonomy" id="1196302"/>
    <lineage>
        <taxon>Eukaryota</taxon>
        <taxon>Metazoa</taxon>
        <taxon>Chordata</taxon>
        <taxon>Craniata</taxon>
        <taxon>Vertebrata</taxon>
        <taxon>Euteleostomi</taxon>
        <taxon>Archelosauria</taxon>
        <taxon>Archosauria</taxon>
        <taxon>Dinosauria</taxon>
        <taxon>Saurischia</taxon>
        <taxon>Theropoda</taxon>
        <taxon>Coelurosauria</taxon>
        <taxon>Aves</taxon>
        <taxon>Neognathae</taxon>
        <taxon>Neoaves</taxon>
        <taxon>Telluraves</taxon>
        <taxon>Australaves</taxon>
        <taxon>Passeriformes</taxon>
        <taxon>Corvoidea</taxon>
        <taxon>Corvidae</taxon>
        <taxon>Corvus</taxon>
    </lineage>
</organism>
<reference evidence="4" key="3">
    <citation type="submission" date="2025-09" db="UniProtKB">
        <authorList>
            <consortium name="Ensembl"/>
        </authorList>
    </citation>
    <scope>IDENTIFICATION</scope>
</reference>
<reference evidence="5" key="1">
    <citation type="submission" date="2019-10" db="EMBL/GenBank/DDBJ databases">
        <title>Corvus moneduloides (New Caledonian crow) genome, bCorMon1, primary haplotype.</title>
        <authorList>
            <person name="Rutz C."/>
            <person name="Fungtammasan C."/>
            <person name="Mountcastle J."/>
            <person name="Formenti G."/>
            <person name="Chow W."/>
            <person name="Howe K."/>
            <person name="Steele M.P."/>
            <person name="Fernandes J."/>
            <person name="Gilbert M.T.P."/>
            <person name="Fedrigo O."/>
            <person name="Jarvis E.D."/>
            <person name="Gemmell N."/>
        </authorList>
    </citation>
    <scope>NUCLEOTIDE SEQUENCE [LARGE SCALE GENOMIC DNA]</scope>
</reference>
<dbReference type="OMA" id="HGYPQED"/>
<dbReference type="Ensembl" id="ENSCMUT00000033970.1">
    <property type="protein sequence ID" value="ENSCMUP00000031837.1"/>
    <property type="gene ID" value="ENSCMUG00000014618.2"/>
</dbReference>
<name>A0A8U7NW75_CORMO</name>
<dbReference type="GO" id="GO:0070974">
    <property type="term" value="F:POU domain binding"/>
    <property type="evidence" value="ECO:0007669"/>
    <property type="project" value="InterPro"/>
</dbReference>
<dbReference type="PROSITE" id="PS52003">
    <property type="entry name" value="OCA"/>
    <property type="match status" value="1"/>
</dbReference>
<reference evidence="4" key="2">
    <citation type="submission" date="2025-08" db="UniProtKB">
        <authorList>
            <consortium name="Ensembl"/>
        </authorList>
    </citation>
    <scope>IDENTIFICATION</scope>
</reference>
<dbReference type="PANTHER" id="PTHR36689">
    <property type="entry name" value="COLORECTAL CANCER-ASSOCIATED PROTEIN 2"/>
    <property type="match status" value="1"/>
</dbReference>
<dbReference type="PANTHER" id="PTHR36689:SF1">
    <property type="entry name" value="POU CLASS 2 HOMEOBOX ASSOCIATING FACTOR 3"/>
    <property type="match status" value="1"/>
</dbReference>
<keyword evidence="1" id="KW-0805">Transcription regulation</keyword>
<dbReference type="AlphaFoldDB" id="A0A8U7NW75"/>
<accession>A0A8U7NW75</accession>
<protein>
    <submittedName>
        <fullName evidence="4">Uncharacterized protein</fullName>
    </submittedName>
</protein>
<dbReference type="Proteomes" id="UP000694553">
    <property type="component" value="Unassembled WGS sequence"/>
</dbReference>
<keyword evidence="3" id="KW-0804">Transcription</keyword>
<keyword evidence="2" id="KW-0010">Activator</keyword>
<gene>
    <name evidence="4" type="primary">POU2AF3</name>
</gene>
<sequence>MWLLNIINSKIFMSVCLPQAGIAGKPKVYQGVRVKITVKELLQQRRARQAATGSAVSKNVVPWGSGSSSSSIQFAEPVSPPHPEPFEAEPIPSVPSCCPSWQFSSCLSCEESPGYLEQLIDSCLQSDAPSEPAFSACQPSSHYTPDAFQPVQLCFNQGLAASSPSSADLPSPWNYSCSPPQLSPLTPLTPSPPSSLDTKPYSCPVEEWPCHPPCPFPSPACCCTACGSQNMDSRVPQCFPCPSTDCMEFLPPLAVAEDFFRRDRSCDICYS</sequence>
<dbReference type="InterPro" id="IPR047571">
    <property type="entry name" value="OCA"/>
</dbReference>
<evidence type="ECO:0000313" key="5">
    <source>
        <dbReference type="Proteomes" id="UP000694553"/>
    </source>
</evidence>
<dbReference type="GO" id="GO:0003677">
    <property type="term" value="F:DNA binding"/>
    <property type="evidence" value="ECO:0007669"/>
    <property type="project" value="InterPro"/>
</dbReference>
<evidence type="ECO:0000313" key="4">
    <source>
        <dbReference type="Ensembl" id="ENSCMUP00000031837.1"/>
    </source>
</evidence>
<evidence type="ECO:0000256" key="1">
    <source>
        <dbReference type="ARBA" id="ARBA00023015"/>
    </source>
</evidence>
<evidence type="ECO:0000256" key="3">
    <source>
        <dbReference type="ARBA" id="ARBA00023163"/>
    </source>
</evidence>
<keyword evidence="5" id="KW-1185">Reference proteome</keyword>